<evidence type="ECO:0000313" key="2">
    <source>
        <dbReference type="Proteomes" id="UP001207930"/>
    </source>
</evidence>
<comment type="caution">
    <text evidence="1">The sequence shown here is derived from an EMBL/GenBank/DDBJ whole genome shotgun (WGS) entry which is preliminary data.</text>
</comment>
<dbReference type="RefSeq" id="WP_264499947.1">
    <property type="nucleotide sequence ID" value="NZ_JAPDDS010000002.1"/>
</dbReference>
<keyword evidence="2" id="KW-1185">Reference proteome</keyword>
<gene>
    <name evidence="1" type="ORF">OKA04_04560</name>
</gene>
<dbReference type="EMBL" id="JAPDDS010000002">
    <property type="protein sequence ID" value="MCW1883988.1"/>
    <property type="molecule type" value="Genomic_DNA"/>
</dbReference>
<name>A0ABT3FK73_9BACT</name>
<dbReference type="Proteomes" id="UP001207930">
    <property type="component" value="Unassembled WGS sequence"/>
</dbReference>
<reference evidence="1 2" key="1">
    <citation type="submission" date="2022-10" db="EMBL/GenBank/DDBJ databases">
        <title>Luteolibacter flavescens strain MCCC 1K03193, whole genome shotgun sequencing project.</title>
        <authorList>
            <person name="Zhao G."/>
            <person name="Shen L."/>
        </authorList>
    </citation>
    <scope>NUCLEOTIDE SEQUENCE [LARGE SCALE GENOMIC DNA]</scope>
    <source>
        <strain evidence="1 2">MCCC 1K03193</strain>
    </source>
</reference>
<accession>A0ABT3FK73</accession>
<organism evidence="1 2">
    <name type="scientific">Luteolibacter flavescens</name>
    <dbReference type="NCBI Taxonomy" id="1859460"/>
    <lineage>
        <taxon>Bacteria</taxon>
        <taxon>Pseudomonadati</taxon>
        <taxon>Verrucomicrobiota</taxon>
        <taxon>Verrucomicrobiia</taxon>
        <taxon>Verrucomicrobiales</taxon>
        <taxon>Verrucomicrobiaceae</taxon>
        <taxon>Luteolibacter</taxon>
    </lineage>
</organism>
<proteinExistence type="predicted"/>
<sequence>MNTSTPQPVRRNASLVQRIREAVADKQHPDELSALLAHAKLEGDKDFFARELGLSLVDYRMCLERAKELLRTDTGFSATFFSLNRQLHL</sequence>
<protein>
    <submittedName>
        <fullName evidence="1">Uncharacterized protein</fullName>
    </submittedName>
</protein>
<evidence type="ECO:0000313" key="1">
    <source>
        <dbReference type="EMBL" id="MCW1883988.1"/>
    </source>
</evidence>